<evidence type="ECO:0000256" key="1">
    <source>
        <dbReference type="SAM" id="MobiDB-lite"/>
    </source>
</evidence>
<feature type="compositionally biased region" description="Polar residues" evidence="1">
    <location>
        <begin position="98"/>
        <end position="108"/>
    </location>
</feature>
<dbReference type="KEGG" id="vg:11117509"/>
<evidence type="ECO:0000313" key="3">
    <source>
        <dbReference type="Proteomes" id="UP000001639"/>
    </source>
</evidence>
<organism evidence="2 3">
    <name type="scientific">Salmonella phage 7-11</name>
    <dbReference type="NCBI Taxonomy" id="1054968"/>
    <lineage>
        <taxon>Viruses</taxon>
        <taxon>Duplodnaviria</taxon>
        <taxon>Heunggongvirae</taxon>
        <taxon>Uroviricota</taxon>
        <taxon>Caudoviricetes</taxon>
        <taxon>Grimontviridae</taxon>
        <taxon>Moazamivirus</taxon>
        <taxon>Moazamivirus 711</taxon>
    </lineage>
</organism>
<feature type="region of interest" description="Disordered" evidence="1">
    <location>
        <begin position="98"/>
        <end position="123"/>
    </location>
</feature>
<keyword evidence="3" id="KW-1185">Reference proteome</keyword>
<name>G0X4X5_9CAUD</name>
<dbReference type="EMBL" id="HM997019">
    <property type="protein sequence ID" value="AEK81957.1"/>
    <property type="molecule type" value="Genomic_DNA"/>
</dbReference>
<dbReference type="RefSeq" id="YP_004782417.1">
    <property type="nucleotide sequence ID" value="NC_015938.1"/>
</dbReference>
<sequence>MNNTSLDALERAVAVAEGLQPDVGYDVLLAAAKRFIRSSRGPQPCPTCGSYIQGAHFCPGRSGSGIAYPGGGGIPWRNPGAGGIEYWYNQPTAIGGQTQHASVGQAQAPTLGELSRIEAKTND</sequence>
<dbReference type="GeneID" id="11117509"/>
<dbReference type="Proteomes" id="UP000001639">
    <property type="component" value="Segment"/>
</dbReference>
<reference evidence="2 3" key="1">
    <citation type="journal article" date="2011" name="Arch. Virol.">
        <title>The genome sequence of enterobacterial phage 7-11, which possesses an unusually elongated head.</title>
        <authorList>
            <person name="Kropinski A.M."/>
            <person name="Lingohr E.J."/>
            <person name="Ackermann H.W."/>
        </authorList>
    </citation>
    <scope>NUCLEOTIDE SEQUENCE [LARGE SCALE GENOMIC DNA]</scope>
</reference>
<proteinExistence type="predicted"/>
<accession>G0X4X5</accession>
<evidence type="ECO:0000313" key="2">
    <source>
        <dbReference type="EMBL" id="AEK81957.1"/>
    </source>
</evidence>
<protein>
    <submittedName>
        <fullName evidence="2">Uncharacterized protein</fullName>
    </submittedName>
</protein>